<evidence type="ECO:0000313" key="3">
    <source>
        <dbReference type="EMBL" id="BAD46428.1"/>
    </source>
</evidence>
<evidence type="ECO:0000313" key="4">
    <source>
        <dbReference type="Proteomes" id="UP000000763"/>
    </source>
</evidence>
<evidence type="ECO:0000313" key="2">
    <source>
        <dbReference type="EMBL" id="BAD45852.1"/>
    </source>
</evidence>
<reference evidence="4" key="4">
    <citation type="journal article" date="2008" name="Nucleic Acids Res.">
        <title>The rice annotation project database (RAP-DB): 2008 update.</title>
        <authorList>
            <consortium name="The rice annotation project (RAP)"/>
        </authorList>
    </citation>
    <scope>GENOME REANNOTATION</scope>
    <source>
        <strain evidence="4">cv. Nipponbare</strain>
    </source>
</reference>
<dbReference type="EMBL" id="AP004744">
    <property type="protein sequence ID" value="BAD45852.1"/>
    <property type="molecule type" value="Genomic_DNA"/>
</dbReference>
<feature type="compositionally biased region" description="Polar residues" evidence="1">
    <location>
        <begin position="54"/>
        <end position="77"/>
    </location>
</feature>
<feature type="region of interest" description="Disordered" evidence="1">
    <location>
        <begin position="54"/>
        <end position="83"/>
    </location>
</feature>
<name>Q651T9_ORYSJ</name>
<accession>Q651T9</accession>
<reference evidence="3" key="2">
    <citation type="submission" date="2002-09" db="EMBL/GenBank/DDBJ databases">
        <title>Oryza sativa nipponbare(GA3) genomic DNA, chromosome 6, BAC clone:OSJNBa0051O02.</title>
        <authorList>
            <person name="Sasaki T."/>
            <person name="Matsumoto T."/>
            <person name="Katayose Y."/>
        </authorList>
    </citation>
    <scope>NUCLEOTIDE SEQUENCE</scope>
</reference>
<feature type="region of interest" description="Disordered" evidence="1">
    <location>
        <begin position="1"/>
        <end position="28"/>
    </location>
</feature>
<dbReference type="Proteomes" id="UP000000763">
    <property type="component" value="Chromosome 6"/>
</dbReference>
<dbReference type="AlphaFoldDB" id="Q651T9"/>
<proteinExistence type="predicted"/>
<gene>
    <name evidence="3" type="ORF">OSJNBa0051O02.42</name>
    <name evidence="2" type="ORF">OSJNBb0065C04.9</name>
</gene>
<reference evidence="2" key="1">
    <citation type="submission" date="2002-02" db="EMBL/GenBank/DDBJ databases">
        <title>Oryza sativa nipponbare(GA3) genomic DNA, chromosome 6, BAC clone:OSJNBb0065C04.</title>
        <authorList>
            <person name="Sasaki T."/>
            <person name="Matsumoto T."/>
            <person name="Yamamoto K."/>
        </authorList>
    </citation>
    <scope>NUCLEOTIDE SEQUENCE</scope>
</reference>
<sequence length="83" mass="8965">MARKRAPGWSSRAADSGEEVAAASSAATREVDLELAGDRIGMAEVEVSYNINNCTPKRMPSSSTGGQTGSYKKQQQCRCRRKI</sequence>
<reference evidence="4" key="3">
    <citation type="journal article" date="2005" name="Nature">
        <title>The map-based sequence of the rice genome.</title>
        <authorList>
            <consortium name="International rice genome sequencing project (IRGSP)"/>
            <person name="Matsumoto T."/>
            <person name="Wu J."/>
            <person name="Kanamori H."/>
            <person name="Katayose Y."/>
            <person name="Fujisawa M."/>
            <person name="Namiki N."/>
            <person name="Mizuno H."/>
            <person name="Yamamoto K."/>
            <person name="Antonio B.A."/>
            <person name="Baba T."/>
            <person name="Sakata K."/>
            <person name="Nagamura Y."/>
            <person name="Aoki H."/>
            <person name="Arikawa K."/>
            <person name="Arita K."/>
            <person name="Bito T."/>
            <person name="Chiden Y."/>
            <person name="Fujitsuka N."/>
            <person name="Fukunaka R."/>
            <person name="Hamada M."/>
            <person name="Harada C."/>
            <person name="Hayashi A."/>
            <person name="Hijishita S."/>
            <person name="Honda M."/>
            <person name="Hosokawa S."/>
            <person name="Ichikawa Y."/>
            <person name="Idonuma A."/>
            <person name="Iijima M."/>
            <person name="Ikeda M."/>
            <person name="Ikeno M."/>
            <person name="Ito K."/>
            <person name="Ito S."/>
            <person name="Ito T."/>
            <person name="Ito Y."/>
            <person name="Ito Y."/>
            <person name="Iwabuchi A."/>
            <person name="Kamiya K."/>
            <person name="Karasawa W."/>
            <person name="Kurita K."/>
            <person name="Katagiri S."/>
            <person name="Kikuta A."/>
            <person name="Kobayashi H."/>
            <person name="Kobayashi N."/>
            <person name="Machita K."/>
            <person name="Maehara T."/>
            <person name="Masukawa M."/>
            <person name="Mizubayashi T."/>
            <person name="Mukai Y."/>
            <person name="Nagasaki H."/>
            <person name="Nagata Y."/>
            <person name="Naito S."/>
            <person name="Nakashima M."/>
            <person name="Nakama Y."/>
            <person name="Nakamichi Y."/>
            <person name="Nakamura M."/>
            <person name="Meguro A."/>
            <person name="Negishi M."/>
            <person name="Ohta I."/>
            <person name="Ohta T."/>
            <person name="Okamoto M."/>
            <person name="Ono N."/>
            <person name="Saji S."/>
            <person name="Sakaguchi M."/>
            <person name="Sakai K."/>
            <person name="Shibata M."/>
            <person name="Shimokawa T."/>
            <person name="Song J."/>
            <person name="Takazaki Y."/>
            <person name="Terasawa K."/>
            <person name="Tsugane M."/>
            <person name="Tsuji K."/>
            <person name="Ueda S."/>
            <person name="Waki K."/>
            <person name="Yamagata H."/>
            <person name="Yamamoto M."/>
            <person name="Yamamoto S."/>
            <person name="Yamane H."/>
            <person name="Yoshiki S."/>
            <person name="Yoshihara R."/>
            <person name="Yukawa K."/>
            <person name="Zhong H."/>
            <person name="Yano M."/>
            <person name="Yuan Q."/>
            <person name="Ouyang S."/>
            <person name="Liu J."/>
            <person name="Jones K.M."/>
            <person name="Gansberger K."/>
            <person name="Moffat K."/>
            <person name="Hill J."/>
            <person name="Bera J."/>
            <person name="Fadrosh D."/>
            <person name="Jin S."/>
            <person name="Johri S."/>
            <person name="Kim M."/>
            <person name="Overton L."/>
            <person name="Reardon M."/>
            <person name="Tsitrin T."/>
            <person name="Vuong H."/>
            <person name="Weaver B."/>
            <person name="Ciecko A."/>
            <person name="Tallon L."/>
            <person name="Jackson J."/>
            <person name="Pai G."/>
            <person name="Aken S.V."/>
            <person name="Utterback T."/>
            <person name="Reidmuller S."/>
            <person name="Feldblyum T."/>
            <person name="Hsiao J."/>
            <person name="Zismann V."/>
            <person name="Iobst S."/>
            <person name="de Vazeille A.R."/>
            <person name="Buell C.R."/>
            <person name="Ying K."/>
            <person name="Li Y."/>
            <person name="Lu T."/>
            <person name="Huang Y."/>
            <person name="Zhao Q."/>
            <person name="Feng Q."/>
            <person name="Zhang L."/>
            <person name="Zhu J."/>
            <person name="Weng Q."/>
            <person name="Mu J."/>
            <person name="Lu Y."/>
            <person name="Fan D."/>
            <person name="Liu Y."/>
            <person name="Guan J."/>
            <person name="Zhang Y."/>
            <person name="Yu S."/>
            <person name="Liu X."/>
            <person name="Zhang Y."/>
            <person name="Hong G."/>
            <person name="Han B."/>
            <person name="Choisne N."/>
            <person name="Demange N."/>
            <person name="Orjeda G."/>
            <person name="Samain S."/>
            <person name="Cattolico L."/>
            <person name="Pelletier E."/>
            <person name="Couloux A."/>
            <person name="Segurens B."/>
            <person name="Wincker P."/>
            <person name="D'Hont A."/>
            <person name="Scarpelli C."/>
            <person name="Weissenbach J."/>
            <person name="Salanoubat M."/>
            <person name="Quetier F."/>
            <person name="Yu Y."/>
            <person name="Kim H.R."/>
            <person name="Rambo T."/>
            <person name="Currie J."/>
            <person name="Collura K."/>
            <person name="Luo M."/>
            <person name="Yang T."/>
            <person name="Ammiraju J.S.S."/>
            <person name="Engler F."/>
            <person name="Soderlund C."/>
            <person name="Wing R.A."/>
            <person name="Palmer L.E."/>
            <person name="de la Bastide M."/>
            <person name="Spiegel L."/>
            <person name="Nascimento L."/>
            <person name="Zutavern T."/>
            <person name="O'Shaughnessy A."/>
            <person name="Dike S."/>
            <person name="Dedhia N."/>
            <person name="Preston R."/>
            <person name="Balija V."/>
            <person name="McCombie W.R."/>
            <person name="Chow T."/>
            <person name="Chen H."/>
            <person name="Chung M."/>
            <person name="Chen C."/>
            <person name="Shaw J."/>
            <person name="Wu H."/>
            <person name="Hsiao K."/>
            <person name="Chao Y."/>
            <person name="Chu M."/>
            <person name="Cheng C."/>
            <person name="Hour A."/>
            <person name="Lee P."/>
            <person name="Lin S."/>
            <person name="Lin Y."/>
            <person name="Liou J."/>
            <person name="Liu S."/>
            <person name="Hsing Y."/>
            <person name="Raghuvanshi S."/>
            <person name="Mohanty A."/>
            <person name="Bharti A.K."/>
            <person name="Gaur A."/>
            <person name="Gupta V."/>
            <person name="Kumar D."/>
            <person name="Ravi V."/>
            <person name="Vij S."/>
            <person name="Kapur A."/>
            <person name="Khurana P."/>
            <person name="Khurana P."/>
            <person name="Khurana J.P."/>
            <person name="Tyagi A.K."/>
            <person name="Gaikwad K."/>
            <person name="Singh A."/>
            <person name="Dalal V."/>
            <person name="Srivastava S."/>
            <person name="Dixit A."/>
            <person name="Pal A.K."/>
            <person name="Ghazi I.A."/>
            <person name="Yadav M."/>
            <person name="Pandit A."/>
            <person name="Bhargava A."/>
            <person name="Sureshbabu K."/>
            <person name="Batra K."/>
            <person name="Sharma T.R."/>
            <person name="Mohapatra T."/>
            <person name="Singh N.K."/>
            <person name="Messing J."/>
            <person name="Nelson A.B."/>
            <person name="Fuks G."/>
            <person name="Kavchok S."/>
            <person name="Keizer G."/>
            <person name="Linton E."/>
            <person name="Llaca V."/>
            <person name="Song R."/>
            <person name="Tanyolac B."/>
            <person name="Young S."/>
            <person name="Ho-Il K."/>
            <person name="Hahn J.H."/>
            <person name="Sangsakoo G."/>
            <person name="Vanavichit A."/>
            <person name="de Mattos Luiz.A.T."/>
            <person name="Zimmer P.D."/>
            <person name="Malone G."/>
            <person name="Dellagostin O."/>
            <person name="de Oliveira A.C."/>
            <person name="Bevan M."/>
            <person name="Bancroft I."/>
            <person name="Minx P."/>
            <person name="Cordum H."/>
            <person name="Wilson R."/>
            <person name="Cheng Z."/>
            <person name="Jin W."/>
            <person name="Jiang J."/>
            <person name="Leong S.A."/>
            <person name="Iwama H."/>
            <person name="Gojobori T."/>
            <person name="Itoh T."/>
            <person name="Niimura Y."/>
            <person name="Fujii Y."/>
            <person name="Habara T."/>
            <person name="Sakai H."/>
            <person name="Sato Y."/>
            <person name="Wilson G."/>
            <person name="Kumar K."/>
            <person name="McCouch S."/>
            <person name="Juretic N."/>
            <person name="Hoen D."/>
            <person name="Wright S."/>
            <person name="Bruskiewich R."/>
            <person name="Bureau T."/>
            <person name="Miyao A."/>
            <person name="Hirochika H."/>
            <person name="Nishikawa T."/>
            <person name="Kadowaki K."/>
            <person name="Sugiura M."/>
            <person name="Burr B."/>
            <person name="Sasaki T."/>
        </authorList>
    </citation>
    <scope>NUCLEOTIDE SEQUENCE [LARGE SCALE GENOMIC DNA]</scope>
    <source>
        <strain evidence="4">cv. Nipponbare</strain>
    </source>
</reference>
<feature type="compositionally biased region" description="Low complexity" evidence="1">
    <location>
        <begin position="19"/>
        <end position="28"/>
    </location>
</feature>
<organism evidence="3 4">
    <name type="scientific">Oryza sativa subsp. japonica</name>
    <name type="common">Rice</name>
    <dbReference type="NCBI Taxonomy" id="39947"/>
    <lineage>
        <taxon>Eukaryota</taxon>
        <taxon>Viridiplantae</taxon>
        <taxon>Streptophyta</taxon>
        <taxon>Embryophyta</taxon>
        <taxon>Tracheophyta</taxon>
        <taxon>Spermatophyta</taxon>
        <taxon>Magnoliopsida</taxon>
        <taxon>Liliopsida</taxon>
        <taxon>Poales</taxon>
        <taxon>Poaceae</taxon>
        <taxon>BOP clade</taxon>
        <taxon>Oryzoideae</taxon>
        <taxon>Oryzeae</taxon>
        <taxon>Oryzinae</taxon>
        <taxon>Oryza</taxon>
        <taxon>Oryza sativa</taxon>
    </lineage>
</organism>
<protein>
    <submittedName>
        <fullName evidence="3">Uncharacterized protein</fullName>
    </submittedName>
</protein>
<evidence type="ECO:0000256" key="1">
    <source>
        <dbReference type="SAM" id="MobiDB-lite"/>
    </source>
</evidence>
<dbReference type="EMBL" id="AP005769">
    <property type="protein sequence ID" value="BAD46428.1"/>
    <property type="molecule type" value="Genomic_DNA"/>
</dbReference>